<feature type="domain" description="RING-type" evidence="10">
    <location>
        <begin position="171"/>
        <end position="212"/>
    </location>
</feature>
<dbReference type="InterPro" id="IPR001841">
    <property type="entry name" value="Znf_RING"/>
</dbReference>
<dbReference type="InterPro" id="IPR013083">
    <property type="entry name" value="Znf_RING/FYVE/PHD"/>
</dbReference>
<evidence type="ECO:0000256" key="9">
    <source>
        <dbReference type="SAM" id="Phobius"/>
    </source>
</evidence>
<dbReference type="PROSITE" id="PS50089">
    <property type="entry name" value="ZF_RING_2"/>
    <property type="match status" value="1"/>
</dbReference>
<feature type="transmembrane region" description="Helical" evidence="9">
    <location>
        <begin position="100"/>
        <end position="122"/>
    </location>
</feature>
<organism evidence="11 12">
    <name type="scientific">Blepharisma stoltei</name>
    <dbReference type="NCBI Taxonomy" id="1481888"/>
    <lineage>
        <taxon>Eukaryota</taxon>
        <taxon>Sar</taxon>
        <taxon>Alveolata</taxon>
        <taxon>Ciliophora</taxon>
        <taxon>Postciliodesmatophora</taxon>
        <taxon>Heterotrichea</taxon>
        <taxon>Heterotrichida</taxon>
        <taxon>Blepharismidae</taxon>
        <taxon>Blepharisma</taxon>
    </lineage>
</organism>
<evidence type="ECO:0000256" key="5">
    <source>
        <dbReference type="ARBA" id="ARBA00022833"/>
    </source>
</evidence>
<comment type="caution">
    <text evidence="11">The sequence shown here is derived from an EMBL/GenBank/DDBJ whole genome shotgun (WGS) entry which is preliminary data.</text>
</comment>
<evidence type="ECO:0000259" key="10">
    <source>
        <dbReference type="PROSITE" id="PS50089"/>
    </source>
</evidence>
<keyword evidence="2 9" id="KW-0812">Transmembrane</keyword>
<evidence type="ECO:0000256" key="8">
    <source>
        <dbReference type="PROSITE-ProRule" id="PRU00175"/>
    </source>
</evidence>
<keyword evidence="6 9" id="KW-1133">Transmembrane helix</keyword>
<name>A0AAU9KG75_9CILI</name>
<evidence type="ECO:0000256" key="7">
    <source>
        <dbReference type="ARBA" id="ARBA00023136"/>
    </source>
</evidence>
<dbReference type="Pfam" id="PF13639">
    <property type="entry name" value="zf-RING_2"/>
    <property type="match status" value="1"/>
</dbReference>
<evidence type="ECO:0000256" key="4">
    <source>
        <dbReference type="ARBA" id="ARBA00022771"/>
    </source>
</evidence>
<dbReference type="PANTHER" id="PTHR46539">
    <property type="entry name" value="E3 UBIQUITIN-PROTEIN LIGASE ATL42"/>
    <property type="match status" value="1"/>
</dbReference>
<accession>A0AAU9KG75</accession>
<sequence>MEIKDVDGDSLKCKLFKSDNGNVTVYFKNSGTGISSLPTARDYSEICQLKYAMDHETCIISLSEYDSSLWLISVLLHVKDSSAMISIACSAQGNEPPVSVLFWVLLSLSILLILIGIALLIIRKIKLRKNQIMPSLEPRPRQPDPNERQKLQENYPCVSFEDLKLVNEEKCSICQESFISSSKVRKLGCLHVFHQCCIDVWFDTSPLCPLCKKDYKAYLDQYERTHTDMAGISIMNLDVSERSWLTQ</sequence>
<dbReference type="EMBL" id="CAJZBQ010000064">
    <property type="protein sequence ID" value="CAG9336301.1"/>
    <property type="molecule type" value="Genomic_DNA"/>
</dbReference>
<keyword evidence="12" id="KW-1185">Reference proteome</keyword>
<evidence type="ECO:0000256" key="1">
    <source>
        <dbReference type="ARBA" id="ARBA00004370"/>
    </source>
</evidence>
<keyword evidence="7 9" id="KW-0472">Membrane</keyword>
<evidence type="ECO:0000256" key="6">
    <source>
        <dbReference type="ARBA" id="ARBA00022989"/>
    </source>
</evidence>
<protein>
    <recommendedName>
        <fullName evidence="10">RING-type domain-containing protein</fullName>
    </recommendedName>
</protein>
<evidence type="ECO:0000313" key="12">
    <source>
        <dbReference type="Proteomes" id="UP001162131"/>
    </source>
</evidence>
<dbReference type="GO" id="GO:0008270">
    <property type="term" value="F:zinc ion binding"/>
    <property type="evidence" value="ECO:0007669"/>
    <property type="project" value="UniProtKB-KW"/>
</dbReference>
<proteinExistence type="predicted"/>
<gene>
    <name evidence="11" type="ORF">BSTOLATCC_MIC66179</name>
</gene>
<keyword evidence="5" id="KW-0862">Zinc</keyword>
<dbReference type="SUPFAM" id="SSF57850">
    <property type="entry name" value="RING/U-box"/>
    <property type="match status" value="1"/>
</dbReference>
<dbReference type="PANTHER" id="PTHR46539:SF1">
    <property type="entry name" value="E3 UBIQUITIN-PROTEIN LIGASE ATL42"/>
    <property type="match status" value="1"/>
</dbReference>
<reference evidence="11" key="1">
    <citation type="submission" date="2021-09" db="EMBL/GenBank/DDBJ databases">
        <authorList>
            <consortium name="AG Swart"/>
            <person name="Singh M."/>
            <person name="Singh A."/>
            <person name="Seah K."/>
            <person name="Emmerich C."/>
        </authorList>
    </citation>
    <scope>NUCLEOTIDE SEQUENCE</scope>
    <source>
        <strain evidence="11">ATCC30299</strain>
    </source>
</reference>
<evidence type="ECO:0000313" key="11">
    <source>
        <dbReference type="EMBL" id="CAG9336301.1"/>
    </source>
</evidence>
<evidence type="ECO:0000256" key="2">
    <source>
        <dbReference type="ARBA" id="ARBA00022692"/>
    </source>
</evidence>
<evidence type="ECO:0000256" key="3">
    <source>
        <dbReference type="ARBA" id="ARBA00022723"/>
    </source>
</evidence>
<dbReference type="Proteomes" id="UP001162131">
    <property type="component" value="Unassembled WGS sequence"/>
</dbReference>
<dbReference type="Gene3D" id="3.30.40.10">
    <property type="entry name" value="Zinc/RING finger domain, C3HC4 (zinc finger)"/>
    <property type="match status" value="1"/>
</dbReference>
<dbReference type="AlphaFoldDB" id="A0AAU9KG75"/>
<keyword evidence="4 8" id="KW-0863">Zinc-finger</keyword>
<keyword evidence="3" id="KW-0479">Metal-binding</keyword>
<dbReference type="SMART" id="SM00184">
    <property type="entry name" value="RING"/>
    <property type="match status" value="1"/>
</dbReference>
<dbReference type="GO" id="GO:0016020">
    <property type="term" value="C:membrane"/>
    <property type="evidence" value="ECO:0007669"/>
    <property type="project" value="UniProtKB-SubCell"/>
</dbReference>
<comment type="subcellular location">
    <subcellularLocation>
        <location evidence="1">Membrane</location>
    </subcellularLocation>
</comment>